<dbReference type="RefSeq" id="WP_108910805.1">
    <property type="nucleotide sequence ID" value="NZ_CP021886.1"/>
</dbReference>
<dbReference type="EMBL" id="CP021886">
    <property type="protein sequence ID" value="AWI33944.1"/>
    <property type="molecule type" value="Genomic_DNA"/>
</dbReference>
<evidence type="ECO:0000313" key="2">
    <source>
        <dbReference type="EMBL" id="AWI33944.1"/>
    </source>
</evidence>
<dbReference type="Proteomes" id="UP000244890">
    <property type="component" value="Chromosome"/>
</dbReference>
<organism evidence="2 3">
    <name type="scientific">Helicobacter apodemus</name>
    <dbReference type="NCBI Taxonomy" id="135569"/>
    <lineage>
        <taxon>Bacteria</taxon>
        <taxon>Pseudomonadati</taxon>
        <taxon>Campylobacterota</taxon>
        <taxon>Epsilonproteobacteria</taxon>
        <taxon>Campylobacterales</taxon>
        <taxon>Helicobacteraceae</taxon>
        <taxon>Helicobacter</taxon>
    </lineage>
</organism>
<dbReference type="InterPro" id="IPR000160">
    <property type="entry name" value="GGDEF_dom"/>
</dbReference>
<evidence type="ECO:0000313" key="3">
    <source>
        <dbReference type="Proteomes" id="UP000244890"/>
    </source>
</evidence>
<feature type="domain" description="GGDEF" evidence="1">
    <location>
        <begin position="270"/>
        <end position="399"/>
    </location>
</feature>
<accession>A0A2U8FCQ9</accession>
<sequence>MPNIKLIARETLRQLIENKIEPTPEAYEKEFYHQTKKMGIKKEEPIDLNQLLAMLKGDAKEIANKSFKNKDEFTIFLIKVLNLIYHYRANFNMLLEMERIFLRLLSTHPDKEINTLAKGYLIEIDKINFQTKELYKKRWLEQTKKNLEVKWNDFDKVLEFVGDFKIENDEFKNLQEKIKRYLEGSRDKENGKNLLKKIETFFQEFAVPYPQRKEEQDLKLEQELNTKEASVLEYADMDSLPINSITTLISKEGMQDILNFAEEEYRENKKNYSVVIFGIVSYHQALELYGSEALKRVLTILGKFLKKYSNTSDLIAYYGEEKFLACLLDRQKEQAITFIRKLDAEVRKSIFVYQQTRIPIKLSAQVAHRIEEESLEKMLKVVLEEFAKYEDTQGIIDEA</sequence>
<dbReference type="KEGG" id="had:CDV25_03565"/>
<dbReference type="Gene3D" id="3.30.70.270">
    <property type="match status" value="1"/>
</dbReference>
<proteinExistence type="predicted"/>
<dbReference type="InterPro" id="IPR029787">
    <property type="entry name" value="Nucleotide_cyclase"/>
</dbReference>
<name>A0A2U8FCQ9_9HELI</name>
<dbReference type="InterPro" id="IPR043128">
    <property type="entry name" value="Rev_trsase/Diguanyl_cyclase"/>
</dbReference>
<reference evidence="2 3" key="1">
    <citation type="submission" date="2017-06" db="EMBL/GenBank/DDBJ databases">
        <title>Complete genome of Helicobacter apodemus.</title>
        <authorList>
            <person name="Cho S."/>
        </authorList>
    </citation>
    <scope>NUCLEOTIDE SEQUENCE [LARGE SCALE GENOMIC DNA]</scope>
    <source>
        <strain evidence="3">SNUVETPUB-15-01</strain>
    </source>
</reference>
<evidence type="ECO:0000259" key="1">
    <source>
        <dbReference type="PROSITE" id="PS50887"/>
    </source>
</evidence>
<protein>
    <submittedName>
        <fullName evidence="2">Diguanylate cyclase</fullName>
    </submittedName>
</protein>
<gene>
    <name evidence="2" type="ORF">CDV25_03565</name>
</gene>
<dbReference type="AlphaFoldDB" id="A0A2U8FCQ9"/>
<dbReference type="Pfam" id="PF00990">
    <property type="entry name" value="GGDEF"/>
    <property type="match status" value="1"/>
</dbReference>
<dbReference type="PROSITE" id="PS50887">
    <property type="entry name" value="GGDEF"/>
    <property type="match status" value="1"/>
</dbReference>
<dbReference type="SUPFAM" id="SSF55073">
    <property type="entry name" value="Nucleotide cyclase"/>
    <property type="match status" value="1"/>
</dbReference>
<dbReference type="OrthoDB" id="9779960at2"/>